<comment type="caution">
    <text evidence="5">The sequence shown here is derived from an EMBL/GenBank/DDBJ whole genome shotgun (WGS) entry which is preliminary data.</text>
</comment>
<gene>
    <name evidence="5" type="ORF">TUBRATIS_22770</name>
</gene>
<dbReference type="AlphaFoldDB" id="A0A437AJG4"/>
<dbReference type="Proteomes" id="UP000282876">
    <property type="component" value="Unassembled WGS sequence"/>
</dbReference>
<comment type="subcellular location">
    <subcellularLocation>
        <location evidence="1">Nucleus</location>
    </subcellularLocation>
</comment>
<dbReference type="PANTHER" id="PTHR19861">
    <property type="entry name" value="WD40 REPEAT PROTEIN SWD2"/>
    <property type="match status" value="1"/>
</dbReference>
<dbReference type="GO" id="GO:0003682">
    <property type="term" value="F:chromatin binding"/>
    <property type="evidence" value="ECO:0007669"/>
    <property type="project" value="TreeGrafter"/>
</dbReference>
<reference evidence="5 6" key="1">
    <citation type="submission" date="2018-10" db="EMBL/GenBank/DDBJ databases">
        <title>Draft genome sequence of the microsporidian Tubulinosema ratisbonensis.</title>
        <authorList>
            <person name="Polonais V."/>
            <person name="Peyretaillade E."/>
            <person name="Niehus S."/>
            <person name="Wawrzyniak I."/>
            <person name="Franchet A."/>
            <person name="Gaspin C."/>
            <person name="Reichstadt M."/>
            <person name="Belser C."/>
            <person name="Labadie K."/>
            <person name="Delbac F."/>
            <person name="Ferrandon D."/>
        </authorList>
    </citation>
    <scope>NUCLEOTIDE SEQUENCE [LARGE SCALE GENOMIC DNA]</scope>
    <source>
        <strain evidence="5 6">Franzen</strain>
    </source>
</reference>
<dbReference type="GO" id="GO:0048188">
    <property type="term" value="C:Set1C/COMPASS complex"/>
    <property type="evidence" value="ECO:0007669"/>
    <property type="project" value="TreeGrafter"/>
</dbReference>
<keyword evidence="2" id="KW-0853">WD repeat</keyword>
<dbReference type="Gene3D" id="2.130.10.10">
    <property type="entry name" value="YVTN repeat-like/Quinoprotein amine dehydrogenase"/>
    <property type="match status" value="1"/>
</dbReference>
<evidence type="ECO:0000256" key="4">
    <source>
        <dbReference type="ARBA" id="ARBA00023242"/>
    </source>
</evidence>
<evidence type="ECO:0000256" key="2">
    <source>
        <dbReference type="ARBA" id="ARBA00022574"/>
    </source>
</evidence>
<dbReference type="InterPro" id="IPR036322">
    <property type="entry name" value="WD40_repeat_dom_sf"/>
</dbReference>
<keyword evidence="6" id="KW-1185">Reference proteome</keyword>
<dbReference type="InterPro" id="IPR015943">
    <property type="entry name" value="WD40/YVTN_repeat-like_dom_sf"/>
</dbReference>
<dbReference type="InterPro" id="IPR037867">
    <property type="entry name" value="Swd2/WDR82"/>
</dbReference>
<dbReference type="VEuPathDB" id="MicrosporidiaDB:TUBRATIS_22770"/>
<organism evidence="5 6">
    <name type="scientific">Tubulinosema ratisbonensis</name>
    <dbReference type="NCBI Taxonomy" id="291195"/>
    <lineage>
        <taxon>Eukaryota</taxon>
        <taxon>Fungi</taxon>
        <taxon>Fungi incertae sedis</taxon>
        <taxon>Microsporidia</taxon>
        <taxon>Tubulinosematoidea</taxon>
        <taxon>Tubulinosematidae</taxon>
        <taxon>Tubulinosema</taxon>
    </lineage>
</organism>
<sequence length="282" mass="32470">MNLTQENIRSFRKRKIIKDLKKIKEISYSPEGTNLVVSGEGYINAYDTLSANLINTVSVEAQNLTHFTENTLLISKDKEIKHLSLYDNKYLSVYKSHSNSINFINTHNFLDWFITSCSASVKIWDIKNKNPIYELNLLNSLGSFFGDKLIIVYNSVLKMYDTKKLSVPLKSIKIPHNDYNKISVTENLFTISGSKFHQIYDKECNLISPIKTEKNSFVSFTPDSDYYTCSSGSFLFFNDSVSKNKVHTLREEKGDFGNVIFNPCYLQFVSAENNVNFWMPDE</sequence>
<evidence type="ECO:0000256" key="1">
    <source>
        <dbReference type="ARBA" id="ARBA00004123"/>
    </source>
</evidence>
<dbReference type="OrthoDB" id="27537at2759"/>
<accession>A0A437AJG4</accession>
<evidence type="ECO:0000313" key="5">
    <source>
        <dbReference type="EMBL" id="RVD91285.1"/>
    </source>
</evidence>
<keyword evidence="3" id="KW-0677">Repeat</keyword>
<dbReference type="STRING" id="291195.A0A437AJG4"/>
<dbReference type="EMBL" id="RCSS01000581">
    <property type="protein sequence ID" value="RVD91285.1"/>
    <property type="molecule type" value="Genomic_DNA"/>
</dbReference>
<evidence type="ECO:0008006" key="7">
    <source>
        <dbReference type="Google" id="ProtNLM"/>
    </source>
</evidence>
<evidence type="ECO:0000256" key="3">
    <source>
        <dbReference type="ARBA" id="ARBA00022737"/>
    </source>
</evidence>
<dbReference type="PANTHER" id="PTHR19861:SF0">
    <property type="entry name" value="WD REPEAT-CONTAINING PROTEIN 82"/>
    <property type="match status" value="1"/>
</dbReference>
<keyword evidence="4" id="KW-0539">Nucleus</keyword>
<dbReference type="SUPFAM" id="SSF50978">
    <property type="entry name" value="WD40 repeat-like"/>
    <property type="match status" value="1"/>
</dbReference>
<proteinExistence type="predicted"/>
<evidence type="ECO:0000313" key="6">
    <source>
        <dbReference type="Proteomes" id="UP000282876"/>
    </source>
</evidence>
<name>A0A437AJG4_9MICR</name>
<protein>
    <recommendedName>
        <fullName evidence="7">WD40 domain-containing protein</fullName>
    </recommendedName>
</protein>